<feature type="compositionally biased region" description="Pro residues" evidence="1">
    <location>
        <begin position="1282"/>
        <end position="1294"/>
    </location>
</feature>
<evidence type="ECO:0000256" key="1">
    <source>
        <dbReference type="SAM" id="MobiDB-lite"/>
    </source>
</evidence>
<feature type="compositionally biased region" description="Low complexity" evidence="1">
    <location>
        <begin position="1346"/>
        <end position="1362"/>
    </location>
</feature>
<feature type="compositionally biased region" description="Pro residues" evidence="1">
    <location>
        <begin position="1308"/>
        <end position="1319"/>
    </location>
</feature>
<evidence type="ECO:0000313" key="2">
    <source>
        <dbReference type="EMBL" id="KAL0057451.1"/>
    </source>
</evidence>
<comment type="caution">
    <text evidence="2">The sequence shown here is derived from an EMBL/GenBank/DDBJ whole genome shotgun (WGS) entry which is preliminary data.</text>
</comment>
<feature type="region of interest" description="Disordered" evidence="1">
    <location>
        <begin position="1277"/>
        <end position="1459"/>
    </location>
</feature>
<feature type="region of interest" description="Disordered" evidence="1">
    <location>
        <begin position="611"/>
        <end position="669"/>
    </location>
</feature>
<gene>
    <name evidence="2" type="ORF">AAF712_015907</name>
</gene>
<feature type="compositionally biased region" description="Basic residues" evidence="1">
    <location>
        <begin position="660"/>
        <end position="669"/>
    </location>
</feature>
<reference evidence="2 3" key="1">
    <citation type="submission" date="2024-05" db="EMBL/GenBank/DDBJ databases">
        <title>A draft genome resource for the thread blight pathogen Marasmius tenuissimus strain MS-2.</title>
        <authorList>
            <person name="Yulfo-Soto G.E."/>
            <person name="Baruah I.K."/>
            <person name="Amoako-Attah I."/>
            <person name="Bukari Y."/>
            <person name="Meinhardt L.W."/>
            <person name="Bailey B.A."/>
            <person name="Cohen S.P."/>
        </authorList>
    </citation>
    <scope>NUCLEOTIDE SEQUENCE [LARGE SCALE GENOMIC DNA]</scope>
    <source>
        <strain evidence="2 3">MS-2</strain>
    </source>
</reference>
<keyword evidence="3" id="KW-1185">Reference proteome</keyword>
<feature type="compositionally biased region" description="Low complexity" evidence="1">
    <location>
        <begin position="1389"/>
        <end position="1407"/>
    </location>
</feature>
<dbReference type="PANTHER" id="PTHR31912">
    <property type="entry name" value="IP13529P"/>
    <property type="match status" value="1"/>
</dbReference>
<feature type="region of interest" description="Disordered" evidence="1">
    <location>
        <begin position="171"/>
        <end position="210"/>
    </location>
</feature>
<feature type="compositionally biased region" description="Acidic residues" evidence="1">
    <location>
        <begin position="171"/>
        <end position="187"/>
    </location>
</feature>
<feature type="compositionally biased region" description="Basic and acidic residues" evidence="1">
    <location>
        <begin position="611"/>
        <end position="623"/>
    </location>
</feature>
<name>A0ABR2Z9A5_9AGAR</name>
<evidence type="ECO:0000313" key="3">
    <source>
        <dbReference type="Proteomes" id="UP001437256"/>
    </source>
</evidence>
<dbReference type="Proteomes" id="UP001437256">
    <property type="component" value="Unassembled WGS sequence"/>
</dbReference>
<accession>A0ABR2Z9A5</accession>
<protein>
    <submittedName>
        <fullName evidence="2">Uncharacterized protein</fullName>
    </submittedName>
</protein>
<feature type="compositionally biased region" description="Acidic residues" evidence="1">
    <location>
        <begin position="631"/>
        <end position="653"/>
    </location>
</feature>
<sequence>MPQYTSTIEPTVDTAVWETRRVDGQWKIFCKPCNDNLLMPGGRNPYTEAQHERGSQHQAKLQRFNSEPRHELNRIFDLDTPFTPAVPIRDKFDYAATTLIQSFVPSIQPCESLPDFSVYDNPDNEDPMPTSFWDMNALGDDDHFQRAADEGCAISDLLARVAGAMANGPEEEMEFNPDAINSDDEGGEADRLEGETEDEEQNGEPVFLGQASKRRRMEVDQLHEWFPWDSRLTCTLDILMHLPRSVFSSRQLDLFLWLLRINGVQDVPSTKTMKDLNANLQKLFGIQTYRYKGAFGHIYYVNSFADIISQEMSNPKVRPNLSFYPEAAGSYLGDARQAERWLKEMDDDELTPMVRLGTGNAAQDFYIFEPTLLRDGSVWMPRRWYQKKKGNMRVFVGRCWKMVPVMSNDRQMSWRVLTNEEGEFEQDEFLRSFPALAGHEHHYQLPAPVTKISDVVAPCGNTIPWTLTEPVKGNRWRALAKGHRVASFLIWLYCDDTSGNTSKRWNEHNSFLFTAAGLNRTEVSKEYNIHFLCTSNTAPPLEMMDGVVDQIQDGQTHGIWAWDGELDEPVLLLPAVLALLGDNPMQSEFACHIGLRGKLFCRACKVKGKDSKAAHANGEKSDTETSSAESSADEEGNDSESESESDDSDDSDDSSVGSKGGKKKKKRKKFVESLEAMKRRVFDFIKPGEPRIKDETVKQLGDHFQMAQTLGTITKMKAERTRTGLKDTYQMFFVNRLVNSYKGRRTLHTKTTALNHAKSTLPKETMSPVWRIRGLNPHSDTPVEILHVVLLGFVKYLWRDVIQNQIKKKDVKMAELSARLSSANIEGLGLPSFLAGDTLTKYYGSLTGGDFRKLAQVAPFVLHGLVSKECYETWIVLSKLIPLIWQPEIVDLPQYLETLEAEIQNFLVHAAKWSIRWFNKPKFHILVHLPAHIRRFGPAILFATESFESYNAVIRCKSTHSNRQAPSRDIAFAFAQGNRLRHLLSGGKVLLRGAVHWTRELDDAKAKFDNPDLPQSQRVTDVQLYFKHCTVNRNDWVTVGPRPREVVKYSQEPVGRYLGLTTKCGEEGHCEFDGDSQRERLDDEVKNLRVVRRIRLDNGDKVGTGTYVIVKLPPGSSSTAERQRSTLSVANVMEVLYHRDGWESVLVRIFAAGPEVSLHGMPRLRTVEPEVCMALNRADVLCSVNVQHDCIKHKCKVQQTAIIRQERHETGLRRGKVTHQGNPSDIVLNTAQMRDAKYVQRFRVSPAALPVTETIEASAIRECATLQKVAQTAALVGVQPGDPSPEPLFPPQQPSDPLQPSNRQESPLQPPDQRPPNSPQPSGSQSQTQPPPLRKPRARKPRKDSQPQTQSLQQQPHQQLRPQPRPRKRRTQKGSPLTPTPLDLPGQRSTQTSSSLPTPTSQPTDSLVRPLDGPSLTPEDPDIAQNRLADGPIHPDPPWGHALPAQRPPRQPSRLRHPI</sequence>
<organism evidence="2 3">
    <name type="scientific">Marasmius tenuissimus</name>
    <dbReference type="NCBI Taxonomy" id="585030"/>
    <lineage>
        <taxon>Eukaryota</taxon>
        <taxon>Fungi</taxon>
        <taxon>Dikarya</taxon>
        <taxon>Basidiomycota</taxon>
        <taxon>Agaricomycotina</taxon>
        <taxon>Agaricomycetes</taxon>
        <taxon>Agaricomycetidae</taxon>
        <taxon>Agaricales</taxon>
        <taxon>Marasmiineae</taxon>
        <taxon>Marasmiaceae</taxon>
        <taxon>Marasmius</taxon>
    </lineage>
</organism>
<proteinExistence type="predicted"/>
<dbReference type="PANTHER" id="PTHR31912:SF34">
    <property type="entry name" value="NOTOCHORD-RELATED PROTEIN"/>
    <property type="match status" value="1"/>
</dbReference>
<dbReference type="EMBL" id="JBBXMP010000535">
    <property type="protein sequence ID" value="KAL0057451.1"/>
    <property type="molecule type" value="Genomic_DNA"/>
</dbReference>